<dbReference type="InterPro" id="IPR046342">
    <property type="entry name" value="CBS_dom_sf"/>
</dbReference>
<dbReference type="CDD" id="cd03784">
    <property type="entry name" value="GT1_Gtf-like"/>
    <property type="match status" value="4"/>
</dbReference>
<feature type="transmembrane region" description="Helical" evidence="7">
    <location>
        <begin position="3012"/>
        <end position="3036"/>
    </location>
</feature>
<evidence type="ECO:0000256" key="6">
    <source>
        <dbReference type="SAM" id="MobiDB-lite"/>
    </source>
</evidence>
<evidence type="ECO:0000256" key="5">
    <source>
        <dbReference type="ARBA" id="ARBA00023136"/>
    </source>
</evidence>
<evidence type="ECO:0000313" key="10">
    <source>
        <dbReference type="EMBL" id="DBA00178.1"/>
    </source>
</evidence>
<dbReference type="InterPro" id="IPR002213">
    <property type="entry name" value="UDP_glucos_trans"/>
</dbReference>
<dbReference type="SUPFAM" id="SSF54631">
    <property type="entry name" value="CBS-domain pair"/>
    <property type="match status" value="1"/>
</dbReference>
<dbReference type="InterPro" id="IPR001807">
    <property type="entry name" value="ClC"/>
</dbReference>
<dbReference type="Proteomes" id="UP001146120">
    <property type="component" value="Unassembled WGS sequence"/>
</dbReference>
<evidence type="ECO:0000313" key="11">
    <source>
        <dbReference type="Proteomes" id="UP001146120"/>
    </source>
</evidence>
<evidence type="ECO:0000259" key="9">
    <source>
        <dbReference type="Pfam" id="PF06722"/>
    </source>
</evidence>
<feature type="compositionally biased region" description="Polar residues" evidence="6">
    <location>
        <begin position="749"/>
        <end position="761"/>
    </location>
</feature>
<dbReference type="GO" id="GO:0005975">
    <property type="term" value="P:carbohydrate metabolic process"/>
    <property type="evidence" value="ECO:0007669"/>
    <property type="project" value="InterPro"/>
</dbReference>
<dbReference type="Gene3D" id="3.40.50.2000">
    <property type="entry name" value="Glycogen Phosphorylase B"/>
    <property type="match status" value="8"/>
</dbReference>
<dbReference type="Pfam" id="PF06722">
    <property type="entry name" value="EryCIII-like_C"/>
    <property type="match status" value="2"/>
</dbReference>
<evidence type="ECO:0000256" key="3">
    <source>
        <dbReference type="ARBA" id="ARBA00022692"/>
    </source>
</evidence>
<comment type="caution">
    <text evidence="10">The sequence shown here is derived from an EMBL/GenBank/DDBJ whole genome shotgun (WGS) entry which is preliminary data.</text>
</comment>
<dbReference type="InterPro" id="IPR014743">
    <property type="entry name" value="Cl-channel_core"/>
</dbReference>
<feature type="transmembrane region" description="Helical" evidence="7">
    <location>
        <begin position="3056"/>
        <end position="3076"/>
    </location>
</feature>
<dbReference type="GO" id="GO:0015108">
    <property type="term" value="F:chloride transmembrane transporter activity"/>
    <property type="evidence" value="ECO:0007669"/>
    <property type="project" value="InterPro"/>
</dbReference>
<dbReference type="InterPro" id="IPR050426">
    <property type="entry name" value="Glycosyltransferase_28"/>
</dbReference>
<feature type="transmembrane region" description="Helical" evidence="7">
    <location>
        <begin position="3113"/>
        <end position="3138"/>
    </location>
</feature>
<reference evidence="10" key="1">
    <citation type="submission" date="2022-11" db="EMBL/GenBank/DDBJ databases">
        <authorList>
            <person name="Morgan W.R."/>
            <person name="Tartar A."/>
        </authorList>
    </citation>
    <scope>NUCLEOTIDE SEQUENCE</scope>
    <source>
        <strain evidence="10">ARSEF 373</strain>
    </source>
</reference>
<dbReference type="Gene3D" id="1.10.3080.10">
    <property type="entry name" value="Clc chloride channel"/>
    <property type="match status" value="1"/>
</dbReference>
<evidence type="ECO:0000259" key="8">
    <source>
        <dbReference type="Pfam" id="PF03033"/>
    </source>
</evidence>
<dbReference type="PANTHER" id="PTHR48050:SF13">
    <property type="entry name" value="STEROL 3-BETA-GLUCOSYLTRANSFERASE UGT80A2"/>
    <property type="match status" value="1"/>
</dbReference>
<evidence type="ECO:0008006" key="12">
    <source>
        <dbReference type="Google" id="ProtNLM"/>
    </source>
</evidence>
<dbReference type="FunFam" id="3.40.50.2000:FF:000009">
    <property type="entry name" value="Sterol 3-beta-glucosyltransferase UGT80A2"/>
    <property type="match status" value="2"/>
</dbReference>
<protein>
    <recommendedName>
        <fullName evidence="12">Sterol 3-beta-glucosyltransferase</fullName>
    </recommendedName>
</protein>
<reference evidence="10" key="2">
    <citation type="journal article" date="2023" name="Microbiol Resour">
        <title>Decontamination and Annotation of the Draft Genome Sequence of the Oomycete Lagenidium giganteum ARSEF 373.</title>
        <authorList>
            <person name="Morgan W.R."/>
            <person name="Tartar A."/>
        </authorList>
    </citation>
    <scope>NUCLEOTIDE SEQUENCE</scope>
    <source>
        <strain evidence="10">ARSEF 373</strain>
    </source>
</reference>
<dbReference type="PRINTS" id="PR00762">
    <property type="entry name" value="CLCHANNEL"/>
</dbReference>
<feature type="transmembrane region" description="Helical" evidence="7">
    <location>
        <begin position="3150"/>
        <end position="3168"/>
    </location>
</feature>
<evidence type="ECO:0000256" key="2">
    <source>
        <dbReference type="ARBA" id="ARBA00022679"/>
    </source>
</evidence>
<dbReference type="GO" id="GO:0016906">
    <property type="term" value="F:sterol 3-beta-glucosyltransferase activity"/>
    <property type="evidence" value="ECO:0007669"/>
    <property type="project" value="UniProtKB-ARBA"/>
</dbReference>
<sequence>MIEWNRRFKAAFHRHNLTHVDEQYDSNVQTTGIALHGDDGRITMEIVDEEHIDLKQLQSARAAVSMTFDDHDQSEHAAAAPSLQPPDMNVCIMIVGTRGDVQPFVAIALRLQKDGHRVRLATHAVYRDFVMEHDVEFYPLGGDPKELAAYMVKTGGHLIPLKMENLTHDIPKNMQMIEEIIHSTWPAVSAADPDGEGKGKPGKPFQAHAIISNPVTYGHIHVAERLGVPLHIMFPQPWVPTVAFPHPLSNLPYNNKPQKRNYMSYKLVELLMWQGTEHMINEFRTQVLGLRKIRKGDGGRDILLDLAIPHAFMWSPLLVPRPNDWTDIYDVIGTVTLKEAGSKYTPTPELEAFLGNDGGPIFVGFGSMVIEDTVGTTRMIIDAANQANVRVLIQSSWSDMAGDLEVPDNIFFLGNCPHDWLMPRVRAVVHHGGAGTTAAGLMAGKPTFIVPFFGDQPFWGRAVVTTGVGVEPCPIHELTTEKLRDAFTQLMGEEIKQRAEAMRDGLLKEDGAAEAVRCFYRHLPKRDMLCDVDKKNIATKWSVNDRIKMCEQCHFVIGLRRENFRKKVIDYHSVDYSARGPANGWIGASAGAGAFLHELGGAMKDVIVKPARGYREEGTKGAVIGVAKGIGGLLIRPIHGVALFADHIAAGHCNQYRTEGTRKRGSVFDTHFMSAIGYENGLTDTFAANMDPEHIERQSSWNAGKKPERRKVSLRLSEAEKEMYQARFEELIRLRKEQHDTIDGFESAKSPSSRSELSQGTDVAPPDLITVRTAQCTDDGNVDMAFHLPEHTCDVVDAGTISEWKAFSQRQRCKQQQRVEDVKESPVPRMNICLATTGSWQDSVNQFVAVGLKLARDGHRVRIAAHGMFRQQVLDRGLEFYPLAGEPTNVHDVIKHLYAMKNATVFQRLTAQSPVFATLKEMIFSLWPAAVGPDPDAFGPGEIGEEFRADVLISHPMLFGHVDVAQRLGIPLHMMCALPCSPTLAFPHILSSYFADADQLDGTYRETNCLTYGVVDTVLWRSMQHILNDFRAHIGLHGTADRPSPLVDWRIPYTYLWNPLLLEKPLDWGSEIAIAGYVTLDDELEHQHLRQTKFPRSLVDFTLQTGNPVIYFGLSTFMVTPDQVHELMQRVDEAAQIASVQVIFRKCDQHESYVTFYHSDNVYEVASEVPFAAILRKVVATVNCGDAYVVSETLRAGKPLCAVPRVSTQWFWSTYAVKAGVALPPIDLDNYTVDELVDRFRGLLDPAIQERAQKFASTFDNDLALTSAVDAIYSYLPLPAMVCDLNEQKIARIYDSHNELKLSYEAHLAIRPLLTHDHREDISYKPLRYEGTQPPKYSLRGIRGEAHPDAAPARALDHISLSLSSLLVREPTPPAYKMMARNSSLAALVVESPTFWSSDVDERLARATINAAYEQLLATRAAAWNLKMKNAVQKIAGKGRIKKDKMGSLADVVQAVAAYDRNGRINLQFDEDDDNYDISAIQQREEQLQIASTSNQRQSSTGADNVPVMNICIMIVGTRGDVQPFLGIAKLLQQDGHRVRLATHAVYRDFVMEHDVEFYPLGGDPKELAAYMVKTGGHLIPLKMENLTHDIPKNMQMIEEIIHSTWPAVSAADPDGEGKGKPGKPFQAHAIISNPVTYGHIHVAERLGVPLHIMFPQPWVPTVAFPHPLSNLPYNNKPQKRNYMSYKLVELLMWQGTEHMINEFRTQVLGLRKIRKGDGGRDILLDLAIPHAFMWSPLLVPRPNDWTDIYDVIGTVTLKEAGSKYTPTPELEAFLGNDGGPIFVGFGSMVIEDTVGTTRMIIDAANQANVRVLIQSSWSDMAGDLEVPDNIFFLGNCPHDWLMPRVRAVVHHGGAGTTAAGLMAGKPTFIVPFFGDQPFWGRAVVTTGVGVEPCPIHELTTEKLRDAFTQLMGEEIKQRAEAMRDGLLKEDGAAEAVRCFYRHLPKRDMLCDVDKKNIATKWSEKDRIRMPENCKKDIVDYHSVDYSARGPNSTLQGAASGAGAFLHELGSGVKDVFIKPANGYRDEGAKGAVIGLAKGLGGLFIKPIHGAALFADHIATGHYNKHRGADERKKSSVLLENSKLLKAAMGENVAPDAHTANMKPEERALLRKQSDQVTVAVPQTEEEKQRFVTKFEELMGQRDERDEFELVRASSISSAPDDQYETIVVQSAETNENGNIEIKFANGLEHDAVCDSVLFQMKEAALVAEDNQKRRLEDLAGKHVPAMNICMITTGNWDENVQQFVAIGLKLKADGHRVRIATTGGFRKRILAAGLEFFPLGGKATTISKYLLYLHEKSAREARGVRRLSIIREEFPELDDLRSLIFSLWPACTEADPAMPGQTFRADAIISHPLMFGQVFVAERLGVPLHCISHTPMTKTQAFPHLMSSKLQIHNPFRYTPANAVSYDIVIGVLWKGMSDVLDEFRSHIGLTGKSESKHYLNTWKIPHTYLWNPELLTKPMDWYDEISIAGYMEWEQEPPVDPQESVRLSAIANHLDNFVKRRSTPLLYFGFSRADWDSRRMAQLFEAIEHACTNSGVRVIFQTYEENDGDKLYESANVLQISQEFGYRRLLKMVDAVLHWGDLSITSVGLAAGKPTCVIPRNIPQKLWGQTIVLAGVGVEQLDLEALTAGNLAHVFSQLLAEPLRTNAQRLAQSFSTSQAIENTVKFFYANLPLEGMTCDLDPSRIARIYDIENGLKLSYEAHLAIREVCGHDGSEDLKYKPLKYSLRHPPRYSLKHLQDSIAASAPKMPRVPQYTYAMGTVDEDDPPPAPLNIVQRRGTLQRHMSKAISVVAAPEFWPSSNDEAQRRIEINTADSMKTTAMSRRNPLRISVVDESTQSPRINEDEGMSDWRWNTTNAAYAVAREQSAPDLRNYMPSPSTDPAQRAFRRSASPRLRGDIVMEKIMNPHLDRDASSGLLDGGTPTRQATAAIDTPERPARSHVKATVFDDAYHSVYVPSHSKGLAGFFVLMQSPVLLMAIGIFSGFIGLFVDFWLAKISVYHNYLTDLGFRYFLVSALVAVSFSAALVHLVCPQAAGSGLPFMKVAISGVDMSDYLSLRCVVTKIVGLVAAFAAGLSIGKEGPFIMMACGFASILMNTPLFERINADETKRLEMLACACAAGVAATFGSPFGGVLFGVEVTSHFYMVRTLPRSFFAAIIGALVVNFVTQNARYGLFGNSNLGITEIGDLHPFTLRDLAVFILIGIACGLGGACFNYCISILVRLRDKFLAVRDIGGGDTKLQHFWNGLGKRLLLVCAITFISCLTEFYGDSAWFIRHGSPHRIIAALFSKDKQPFAHQNLPGHPNTGAEDDDDSVLLSRSLVTYLPLKYVLTLLSVVLPIPAGLFTPTFVIGGIFGRLIGEAISAFDIMDTQYEPFEYAIIGAGAFSSGVTHAISTGVIIMEVSHNDGLNLPVSVAILAAYFTAKRFTDNVYDMLITTSHLPRPKKLPKAAYDIPSWEVMRDVKDMKVLTADSTYADALRILRTCKEPIYPIVDSHDNLFLLATVTRRRLEAAVAYCQQKMREASSVTMSLDATAQSSAMTPKTPLDAAGIKPSAANLYAYGSTESLPLTAEIPAAQLAINLKINLLDWPIHFAFRRGGKIMDWGTNELCTRTKLTVLVNPSPFQIMEMTPMKRVDVLFRMLKLNNAYVTRSGRLVGVISRDRLMTFLGKSSKYKVPGLVSTMTSCCLSLVDRVNHHKKDEADKIEYMAIP</sequence>
<feature type="domain" description="Glycosyltransferase family 28 N-terminal" evidence="8">
    <location>
        <begin position="1511"/>
        <end position="1665"/>
    </location>
</feature>
<dbReference type="SUPFAM" id="SSF53756">
    <property type="entry name" value="UDP-Glycosyltransferase/glycogen phosphorylase"/>
    <property type="match status" value="4"/>
</dbReference>
<dbReference type="FunFam" id="3.40.50.2000:FF:000163">
    <property type="entry name" value="Sterol 3-beta-glucosyltransferase"/>
    <property type="match status" value="4"/>
</dbReference>
<dbReference type="EMBL" id="DAKRPA010000068">
    <property type="protein sequence ID" value="DBA00178.1"/>
    <property type="molecule type" value="Genomic_DNA"/>
</dbReference>
<keyword evidence="3 7" id="KW-0812">Transmembrane</keyword>
<feature type="domain" description="Erythromycin biosynthesis protein CIII-like C-terminal" evidence="9">
    <location>
        <begin position="384"/>
        <end position="510"/>
    </location>
</feature>
<keyword evidence="11" id="KW-1185">Reference proteome</keyword>
<dbReference type="Gene3D" id="3.10.580.10">
    <property type="entry name" value="CBS-domain"/>
    <property type="match status" value="2"/>
</dbReference>
<keyword evidence="5 7" id="KW-0472">Membrane</keyword>
<feature type="region of interest" description="Disordered" evidence="6">
    <location>
        <begin position="743"/>
        <end position="766"/>
    </location>
</feature>
<evidence type="ECO:0000256" key="1">
    <source>
        <dbReference type="ARBA" id="ARBA00004141"/>
    </source>
</evidence>
<feature type="transmembrane region" description="Helical" evidence="7">
    <location>
        <begin position="3083"/>
        <end position="3101"/>
    </location>
</feature>
<dbReference type="InterPro" id="IPR010610">
    <property type="entry name" value="EryCIII-like_C"/>
</dbReference>
<feature type="transmembrane region" description="Helical" evidence="7">
    <location>
        <begin position="3197"/>
        <end position="3222"/>
    </location>
</feature>
<evidence type="ECO:0000256" key="4">
    <source>
        <dbReference type="ARBA" id="ARBA00022989"/>
    </source>
</evidence>
<feature type="domain" description="Erythromycin biosynthesis protein CIII-like C-terminal" evidence="9">
    <location>
        <begin position="1805"/>
        <end position="1931"/>
    </location>
</feature>
<feature type="domain" description="Glycosyltransferase family 28 N-terminal" evidence="8">
    <location>
        <begin position="91"/>
        <end position="244"/>
    </location>
</feature>
<feature type="domain" description="Glycosyltransferase family 28 N-terminal" evidence="8">
    <location>
        <begin position="2241"/>
        <end position="2383"/>
    </location>
</feature>
<proteinExistence type="predicted"/>
<evidence type="ECO:0000256" key="7">
    <source>
        <dbReference type="SAM" id="Phobius"/>
    </source>
</evidence>
<dbReference type="Pfam" id="PF03033">
    <property type="entry name" value="Glyco_transf_28"/>
    <property type="match status" value="3"/>
</dbReference>
<dbReference type="PANTHER" id="PTHR48050">
    <property type="entry name" value="STEROL 3-BETA-GLUCOSYLTRANSFERASE"/>
    <property type="match status" value="1"/>
</dbReference>
<comment type="subcellular location">
    <subcellularLocation>
        <location evidence="1">Membrane</location>
        <topology evidence="1">Multi-pass membrane protein</topology>
    </subcellularLocation>
</comment>
<feature type="transmembrane region" description="Helical" evidence="7">
    <location>
        <begin position="2964"/>
        <end position="2991"/>
    </location>
</feature>
<keyword evidence="2" id="KW-0808">Transferase</keyword>
<dbReference type="InterPro" id="IPR004276">
    <property type="entry name" value="GlycoTrans_28_N"/>
</dbReference>
<dbReference type="SUPFAM" id="SSF81340">
    <property type="entry name" value="Clc chloride channel"/>
    <property type="match status" value="1"/>
</dbReference>
<dbReference type="GO" id="GO:0016020">
    <property type="term" value="C:membrane"/>
    <property type="evidence" value="ECO:0007669"/>
    <property type="project" value="UniProtKB-SubCell"/>
</dbReference>
<feature type="transmembrane region" description="Helical" evidence="7">
    <location>
        <begin position="3329"/>
        <end position="3355"/>
    </location>
</feature>
<organism evidence="10 11">
    <name type="scientific">Lagenidium giganteum</name>
    <dbReference type="NCBI Taxonomy" id="4803"/>
    <lineage>
        <taxon>Eukaryota</taxon>
        <taxon>Sar</taxon>
        <taxon>Stramenopiles</taxon>
        <taxon>Oomycota</taxon>
        <taxon>Peronosporomycetes</taxon>
        <taxon>Pythiales</taxon>
        <taxon>Pythiaceae</taxon>
    </lineage>
</organism>
<gene>
    <name evidence="10" type="ORF">N0F65_007803</name>
</gene>
<accession>A0AAV2YYN6</accession>
<dbReference type="Pfam" id="PF00654">
    <property type="entry name" value="Voltage_CLC"/>
    <property type="match status" value="1"/>
</dbReference>
<name>A0AAV2YYN6_9STRA</name>
<keyword evidence="4 7" id="KW-1133">Transmembrane helix</keyword>